<feature type="transmembrane region" description="Helical" evidence="9">
    <location>
        <begin position="593"/>
        <end position="614"/>
    </location>
</feature>
<organism evidence="13 14">
    <name type="scientific">Umbelopsis vinacea</name>
    <dbReference type="NCBI Taxonomy" id="44442"/>
    <lineage>
        <taxon>Eukaryota</taxon>
        <taxon>Fungi</taxon>
        <taxon>Fungi incertae sedis</taxon>
        <taxon>Mucoromycota</taxon>
        <taxon>Mucoromycotina</taxon>
        <taxon>Umbelopsidomycetes</taxon>
        <taxon>Umbelopsidales</taxon>
        <taxon>Umbelopsidaceae</taxon>
        <taxon>Umbelopsis</taxon>
    </lineage>
</organism>
<protein>
    <recommendedName>
        <fullName evidence="15">DUF221-domain-containing protein</fullName>
    </recommendedName>
</protein>
<dbReference type="GO" id="GO:0005227">
    <property type="term" value="F:calcium-activated cation channel activity"/>
    <property type="evidence" value="ECO:0007669"/>
    <property type="project" value="InterPro"/>
</dbReference>
<feature type="transmembrane region" description="Helical" evidence="9">
    <location>
        <begin position="635"/>
        <end position="657"/>
    </location>
</feature>
<evidence type="ECO:0000259" key="11">
    <source>
        <dbReference type="Pfam" id="PF13967"/>
    </source>
</evidence>
<comment type="caution">
    <text evidence="13">The sequence shown here is derived from an EMBL/GenBank/DDBJ whole genome shotgun (WGS) entry which is preliminary data.</text>
</comment>
<feature type="coiled-coil region" evidence="7">
    <location>
        <begin position="277"/>
        <end position="304"/>
    </location>
</feature>
<evidence type="ECO:0000256" key="2">
    <source>
        <dbReference type="ARBA" id="ARBA00007779"/>
    </source>
</evidence>
<dbReference type="PANTHER" id="PTHR13018">
    <property type="entry name" value="PROBABLE MEMBRANE PROTEIN DUF221-RELATED"/>
    <property type="match status" value="1"/>
</dbReference>
<feature type="transmembrane region" description="Helical" evidence="9">
    <location>
        <begin position="720"/>
        <end position="739"/>
    </location>
</feature>
<feature type="transmembrane region" description="Helical" evidence="9">
    <location>
        <begin position="474"/>
        <end position="494"/>
    </location>
</feature>
<accession>A0A8H7UES5</accession>
<keyword evidence="7" id="KW-0175">Coiled coil</keyword>
<gene>
    <name evidence="13" type="ORF">INT44_006032</name>
</gene>
<evidence type="ECO:0000313" key="13">
    <source>
        <dbReference type="EMBL" id="KAG2183051.1"/>
    </source>
</evidence>
<keyword evidence="5 9" id="KW-1133">Transmembrane helix</keyword>
<dbReference type="InterPro" id="IPR027815">
    <property type="entry name" value="CSC1/OSCA1-like_cyt"/>
</dbReference>
<feature type="transmembrane region" description="Helical" evidence="9">
    <location>
        <begin position="134"/>
        <end position="153"/>
    </location>
</feature>
<feature type="domain" description="CSC1/OSCA1-like N-terminal transmembrane" evidence="11">
    <location>
        <begin position="89"/>
        <end position="213"/>
    </location>
</feature>
<feature type="domain" description="CSC1/OSCA1-like cytosolic" evidence="12">
    <location>
        <begin position="238"/>
        <end position="408"/>
    </location>
</feature>
<feature type="transmembrane region" description="Helical" evidence="9">
    <location>
        <begin position="514"/>
        <end position="536"/>
    </location>
</feature>
<evidence type="ECO:0000256" key="6">
    <source>
        <dbReference type="ARBA" id="ARBA00023136"/>
    </source>
</evidence>
<dbReference type="Proteomes" id="UP000612746">
    <property type="component" value="Unassembled WGS sequence"/>
</dbReference>
<dbReference type="AlphaFoldDB" id="A0A8H7UES5"/>
<proteinExistence type="inferred from homology"/>
<dbReference type="InterPro" id="IPR003864">
    <property type="entry name" value="CSC1/OSCA1-like_7TM"/>
</dbReference>
<dbReference type="InterPro" id="IPR032880">
    <property type="entry name" value="CSC1/OSCA1-like_N"/>
</dbReference>
<evidence type="ECO:0008006" key="15">
    <source>
        <dbReference type="Google" id="ProtNLM"/>
    </source>
</evidence>
<dbReference type="OrthoDB" id="2150324at2759"/>
<dbReference type="PANTHER" id="PTHR13018:SF149">
    <property type="entry name" value="DOMAIN PROTEIN, PUTATIVE (AFU_ORTHOLOGUE AFUA_3G11660)-RELATED"/>
    <property type="match status" value="1"/>
</dbReference>
<evidence type="ECO:0000256" key="5">
    <source>
        <dbReference type="ARBA" id="ARBA00022989"/>
    </source>
</evidence>
<keyword evidence="4 9" id="KW-0812">Transmembrane</keyword>
<evidence type="ECO:0000256" key="7">
    <source>
        <dbReference type="SAM" id="Coils"/>
    </source>
</evidence>
<reference evidence="13" key="1">
    <citation type="submission" date="2020-12" db="EMBL/GenBank/DDBJ databases">
        <title>Metabolic potential, ecology and presence of endohyphal bacteria is reflected in genomic diversity of Mucoromycotina.</title>
        <authorList>
            <person name="Muszewska A."/>
            <person name="Okrasinska A."/>
            <person name="Steczkiewicz K."/>
            <person name="Drgas O."/>
            <person name="Orlowska M."/>
            <person name="Perlinska-Lenart U."/>
            <person name="Aleksandrzak-Piekarczyk T."/>
            <person name="Szatraj K."/>
            <person name="Zielenkiewicz U."/>
            <person name="Pilsyk S."/>
            <person name="Malc E."/>
            <person name="Mieczkowski P."/>
            <person name="Kruszewska J.S."/>
            <person name="Biernat P."/>
            <person name="Pawlowska J."/>
        </authorList>
    </citation>
    <scope>NUCLEOTIDE SEQUENCE</scope>
    <source>
        <strain evidence="13">WA0000051536</strain>
    </source>
</reference>
<evidence type="ECO:0000256" key="1">
    <source>
        <dbReference type="ARBA" id="ARBA00004141"/>
    </source>
</evidence>
<comment type="similarity">
    <text evidence="2">Belongs to the CSC1 (TC 1.A.17) family.</text>
</comment>
<dbReference type="Pfam" id="PF13967">
    <property type="entry name" value="RSN1_TM"/>
    <property type="match status" value="1"/>
</dbReference>
<evidence type="ECO:0000256" key="8">
    <source>
        <dbReference type="SAM" id="MobiDB-lite"/>
    </source>
</evidence>
<evidence type="ECO:0000256" key="4">
    <source>
        <dbReference type="ARBA" id="ARBA00022692"/>
    </source>
</evidence>
<evidence type="ECO:0000259" key="12">
    <source>
        <dbReference type="Pfam" id="PF14703"/>
    </source>
</evidence>
<evidence type="ECO:0000256" key="3">
    <source>
        <dbReference type="ARBA" id="ARBA00022448"/>
    </source>
</evidence>
<feature type="transmembrane region" description="Helical" evidence="9">
    <location>
        <begin position="192"/>
        <end position="212"/>
    </location>
</feature>
<evidence type="ECO:0000256" key="9">
    <source>
        <dbReference type="SAM" id="Phobius"/>
    </source>
</evidence>
<feature type="transmembrane region" description="Helical" evidence="9">
    <location>
        <begin position="26"/>
        <end position="47"/>
    </location>
</feature>
<evidence type="ECO:0000313" key="14">
    <source>
        <dbReference type="Proteomes" id="UP000612746"/>
    </source>
</evidence>
<feature type="transmembrane region" description="Helical" evidence="9">
    <location>
        <begin position="421"/>
        <end position="443"/>
    </location>
</feature>
<name>A0A8H7UES5_9FUNG</name>
<evidence type="ECO:0000259" key="10">
    <source>
        <dbReference type="Pfam" id="PF02714"/>
    </source>
</evidence>
<feature type="compositionally biased region" description="Polar residues" evidence="8">
    <location>
        <begin position="891"/>
        <end position="900"/>
    </location>
</feature>
<dbReference type="EMBL" id="JAEPRA010000007">
    <property type="protein sequence ID" value="KAG2183051.1"/>
    <property type="molecule type" value="Genomic_DNA"/>
</dbReference>
<feature type="transmembrane region" description="Helical" evidence="9">
    <location>
        <begin position="663"/>
        <end position="681"/>
    </location>
</feature>
<feature type="region of interest" description="Disordered" evidence="8">
    <location>
        <begin position="890"/>
        <end position="915"/>
    </location>
</feature>
<keyword evidence="14" id="KW-1185">Reference proteome</keyword>
<keyword evidence="6 9" id="KW-0472">Membrane</keyword>
<feature type="domain" description="CSC1/OSCA1-like 7TM region" evidence="10">
    <location>
        <begin position="419"/>
        <end position="712"/>
    </location>
</feature>
<feature type="transmembrane region" description="Helical" evidence="9">
    <location>
        <begin position="693"/>
        <end position="714"/>
    </location>
</feature>
<keyword evidence="3" id="KW-0813">Transport</keyword>
<sequence>MSSNNGLPFKLVTNDNTNGAMDLTGLATQLGINAAIAVGVILAFNILRPNHSRNGVCSKNEVCGRRVSDLLMPMVLRHTVFDSSCVCRKRPPKVGKGLFDWVKPVAQVKDDVLIRNIGWDAVMFIRCLRMFRRIFYSLSIVGCLILIPINIAATSQTGDQWPPTSANILNVLSITAINTYGNSYDKTGELRWFWAHSAGTYIMSGILYFIIWRSYAEYIQMRQQYFESTDYQATVQSKSLLVMNLPAGLQSDEKLRKWMQQICTKYPIQQASVGRKSGMLNETMEKHEAAVRELENTLASYLKDGKVSNNRPMKTIGGKLGCGGRKVDAIDYLSHQVQTYEEQIEHIRSNIQGIKPENYGWVSFSRVSWAHAAAKQLRNGVPSKFKTGALNSPIIRLAPAPNDVVWSNMAMSQAVRRSKKIFWNVVYYLLLILWFVPTSILSVSSNVKSVINLFPNSKAFTNANPFFISLVEAWFAPLVMALFFLILPHILRAISRRQGYITKTSLDRQVLGKLYLFFIINNLLVFTIASTILNLYTKISASVNSGDTINVISLMRQNLNLLARSLANVSTYWTNYVTLYTYRLACYILQRSLGILMDLAQIFSLLYVGFRKWFFNPSPRQLREFTRPPNFDYSLSYNLLLFFFTVGLVYSVIAPLILPFTLFYFFISTVVFRYLLMYIFTTKTETGGQIFRVIINRVLASTVLFQLIMILILYFKSATIQTYTICPLPVITIIYKIVLSKRFDPYVYYYKVPASEEHAIPSVDGPGATISRRNRIGIRFGNPAFFAELPTPMVHERAQHLLPQVFAGKMRGIQESFTSKVTRKKSVKHMSIINRGDAHDLRFQAIPENELDIDDRAEGLDGVYKYNEYDMTPYPMSTPMMSANTPAMRYQQPQTYQPSRRPSDHDDPYSANRPLMAPEFNEYHSPTMHDSDSSYFGHEAHQYDNTHHHESYEMGNVNDPYYSHHSQSAGRNGYYPPRV</sequence>
<dbReference type="Pfam" id="PF14703">
    <property type="entry name" value="PHM7_cyt"/>
    <property type="match status" value="1"/>
</dbReference>
<dbReference type="GO" id="GO:0005886">
    <property type="term" value="C:plasma membrane"/>
    <property type="evidence" value="ECO:0007669"/>
    <property type="project" value="TreeGrafter"/>
</dbReference>
<comment type="subcellular location">
    <subcellularLocation>
        <location evidence="1">Membrane</location>
        <topology evidence="1">Multi-pass membrane protein</topology>
    </subcellularLocation>
</comment>
<dbReference type="InterPro" id="IPR045122">
    <property type="entry name" value="Csc1-like"/>
</dbReference>
<dbReference type="Pfam" id="PF02714">
    <property type="entry name" value="RSN1_7TM"/>
    <property type="match status" value="1"/>
</dbReference>